<keyword evidence="2" id="KW-0808">Transferase</keyword>
<gene>
    <name evidence="2" type="ORF">K0504_11380</name>
</gene>
<keyword evidence="2" id="KW-0489">Methyltransferase</keyword>
<dbReference type="InterPro" id="IPR006342">
    <property type="entry name" value="FkbM_mtfrase"/>
</dbReference>
<dbReference type="Proteomes" id="UP001166251">
    <property type="component" value="Unassembled WGS sequence"/>
</dbReference>
<evidence type="ECO:0000259" key="1">
    <source>
        <dbReference type="Pfam" id="PF05050"/>
    </source>
</evidence>
<name>A0ABS7EH76_9GAMM</name>
<dbReference type="PANTHER" id="PTHR34203:SF15">
    <property type="entry name" value="SLL1173 PROTEIN"/>
    <property type="match status" value="1"/>
</dbReference>
<dbReference type="Pfam" id="PF05050">
    <property type="entry name" value="Methyltransf_21"/>
    <property type="match status" value="1"/>
</dbReference>
<keyword evidence="3" id="KW-1185">Reference proteome</keyword>
<dbReference type="EMBL" id="JAHZSS010000013">
    <property type="protein sequence ID" value="MBW8191640.1"/>
    <property type="molecule type" value="Genomic_DNA"/>
</dbReference>
<dbReference type="InterPro" id="IPR029063">
    <property type="entry name" value="SAM-dependent_MTases_sf"/>
</dbReference>
<protein>
    <submittedName>
        <fullName evidence="2">FkbM family methyltransferase</fullName>
    </submittedName>
</protein>
<dbReference type="GO" id="GO:0032259">
    <property type="term" value="P:methylation"/>
    <property type="evidence" value="ECO:0007669"/>
    <property type="project" value="UniProtKB-KW"/>
</dbReference>
<reference evidence="2" key="1">
    <citation type="submission" date="2021-07" db="EMBL/GenBank/DDBJ databases">
        <title>Neiella marina sp. nov., isolated from the intestinal content of sea cucumber Apostichopus japonicus.</title>
        <authorList>
            <person name="Bai X."/>
        </authorList>
    </citation>
    <scope>NUCLEOTIDE SEQUENCE</scope>
    <source>
        <strain evidence="2">126</strain>
    </source>
</reference>
<organism evidence="2 3">
    <name type="scientific">Neiella holothuriorum</name>
    <dbReference type="NCBI Taxonomy" id="2870530"/>
    <lineage>
        <taxon>Bacteria</taxon>
        <taxon>Pseudomonadati</taxon>
        <taxon>Pseudomonadota</taxon>
        <taxon>Gammaproteobacteria</taxon>
        <taxon>Alteromonadales</taxon>
        <taxon>Echinimonadaceae</taxon>
        <taxon>Neiella</taxon>
    </lineage>
</organism>
<evidence type="ECO:0000313" key="3">
    <source>
        <dbReference type="Proteomes" id="UP001166251"/>
    </source>
</evidence>
<dbReference type="NCBIfam" id="TIGR01444">
    <property type="entry name" value="fkbM_fam"/>
    <property type="match status" value="1"/>
</dbReference>
<dbReference type="GO" id="GO:0008168">
    <property type="term" value="F:methyltransferase activity"/>
    <property type="evidence" value="ECO:0007669"/>
    <property type="project" value="UniProtKB-KW"/>
</dbReference>
<comment type="caution">
    <text evidence="2">The sequence shown here is derived from an EMBL/GenBank/DDBJ whole genome shotgun (WGS) entry which is preliminary data.</text>
</comment>
<feature type="domain" description="Methyltransferase FkbM" evidence="1">
    <location>
        <begin position="57"/>
        <end position="196"/>
    </location>
</feature>
<sequence length="253" mass="28232">MMANKVIRHYFSGRPFDVPWDQWCFWLEKGPAQYYPEEIIPFTEQLNAFGQPFDFIDLGADVGVVSLAVAQNCPNIKQLLAIEPNPAAYQLLQKNIAALPVHGSTINAAISDYDGSAMLQCNATTISDHGGSISYGQPGQTQVFKLDSLIKLLQPEPSDRLAVKLDVEGQEMQFFAGASHTIKQASRVVLLLEVHPKVLTRNDQTPELLFEAAEALRPFKWFVPAIGSSEVDRSKLFFEQFEQQQYDIIGVSQ</sequence>
<dbReference type="PANTHER" id="PTHR34203">
    <property type="entry name" value="METHYLTRANSFERASE, FKBM FAMILY PROTEIN"/>
    <property type="match status" value="1"/>
</dbReference>
<accession>A0ABS7EH76</accession>
<dbReference type="InterPro" id="IPR052514">
    <property type="entry name" value="SAM-dependent_MTase"/>
</dbReference>
<dbReference type="SUPFAM" id="SSF53335">
    <property type="entry name" value="S-adenosyl-L-methionine-dependent methyltransferases"/>
    <property type="match status" value="1"/>
</dbReference>
<dbReference type="Gene3D" id="3.40.50.150">
    <property type="entry name" value="Vaccinia Virus protein VP39"/>
    <property type="match status" value="1"/>
</dbReference>
<proteinExistence type="predicted"/>
<evidence type="ECO:0000313" key="2">
    <source>
        <dbReference type="EMBL" id="MBW8191640.1"/>
    </source>
</evidence>